<dbReference type="Proteomes" id="UP000657385">
    <property type="component" value="Unassembled WGS sequence"/>
</dbReference>
<proteinExistence type="inferred from homology"/>
<evidence type="ECO:0000256" key="1">
    <source>
        <dbReference type="ARBA" id="ARBA00010641"/>
    </source>
</evidence>
<evidence type="ECO:0000259" key="7">
    <source>
        <dbReference type="Pfam" id="PF04542"/>
    </source>
</evidence>
<evidence type="ECO:0000256" key="6">
    <source>
        <dbReference type="SAM" id="MobiDB-lite"/>
    </source>
</evidence>
<feature type="domain" description="RNA polymerase sigma-70 region 2" evidence="7">
    <location>
        <begin position="25"/>
        <end position="85"/>
    </location>
</feature>
<evidence type="ECO:0000256" key="5">
    <source>
        <dbReference type="ARBA" id="ARBA00023163"/>
    </source>
</evidence>
<keyword evidence="4" id="KW-0238">DNA-binding</keyword>
<dbReference type="InterPro" id="IPR014284">
    <property type="entry name" value="RNA_pol_sigma-70_dom"/>
</dbReference>
<dbReference type="Pfam" id="PF04542">
    <property type="entry name" value="Sigma70_r2"/>
    <property type="match status" value="1"/>
</dbReference>
<sequence length="209" mass="23384">MASPAVEDSAWQEMDFETFAAARWRRLVRTAYLLTGDHHEAEDLVQATLAKIYTGWTRIRRLSEPDAYVHRALINNNLSRYRRRRVRQLLTPVLPERPHREDVSAVENRSVLMAALAELPPRQRMVVVLRYWEDMSEHQVAEAMDCSVGNVKSQANRGLSKLRAHPALAGYAAGTATGPAARTTETTKTPETPEATSTGNDLHRNGGGN</sequence>
<dbReference type="InterPro" id="IPR014325">
    <property type="entry name" value="RNA_pol_sigma-E_actinobac"/>
</dbReference>
<protein>
    <submittedName>
        <fullName evidence="9">SigE family RNA polymerase sigma factor</fullName>
    </submittedName>
</protein>
<dbReference type="SUPFAM" id="SSF88946">
    <property type="entry name" value="Sigma2 domain of RNA polymerase sigma factors"/>
    <property type="match status" value="1"/>
</dbReference>
<evidence type="ECO:0000256" key="4">
    <source>
        <dbReference type="ARBA" id="ARBA00023125"/>
    </source>
</evidence>
<organism evidence="9 10">
    <name type="scientific">Streptacidiphilus fuscans</name>
    <dbReference type="NCBI Taxonomy" id="2789292"/>
    <lineage>
        <taxon>Bacteria</taxon>
        <taxon>Bacillati</taxon>
        <taxon>Actinomycetota</taxon>
        <taxon>Actinomycetes</taxon>
        <taxon>Kitasatosporales</taxon>
        <taxon>Streptomycetaceae</taxon>
        <taxon>Streptacidiphilus</taxon>
    </lineage>
</organism>
<dbReference type="PANTHER" id="PTHR43133">
    <property type="entry name" value="RNA POLYMERASE ECF-TYPE SIGMA FACTO"/>
    <property type="match status" value="1"/>
</dbReference>
<dbReference type="NCBIfam" id="TIGR02983">
    <property type="entry name" value="SigE-fam_strep"/>
    <property type="match status" value="1"/>
</dbReference>
<dbReference type="NCBIfam" id="TIGR02937">
    <property type="entry name" value="sigma70-ECF"/>
    <property type="match status" value="1"/>
</dbReference>
<dbReference type="RefSeq" id="WP_196196034.1">
    <property type="nucleotide sequence ID" value="NZ_JADPRT010000009.1"/>
</dbReference>
<evidence type="ECO:0000313" key="10">
    <source>
        <dbReference type="Proteomes" id="UP000657385"/>
    </source>
</evidence>
<dbReference type="EMBL" id="JADPRT010000009">
    <property type="protein sequence ID" value="MBF9070719.1"/>
    <property type="molecule type" value="Genomic_DNA"/>
</dbReference>
<dbReference type="InterPro" id="IPR007627">
    <property type="entry name" value="RNA_pol_sigma70_r2"/>
</dbReference>
<keyword evidence="5" id="KW-0804">Transcription</keyword>
<dbReference type="SUPFAM" id="SSF88659">
    <property type="entry name" value="Sigma3 and sigma4 domains of RNA polymerase sigma factors"/>
    <property type="match status" value="1"/>
</dbReference>
<dbReference type="InterPro" id="IPR013325">
    <property type="entry name" value="RNA_pol_sigma_r2"/>
</dbReference>
<dbReference type="InterPro" id="IPR039425">
    <property type="entry name" value="RNA_pol_sigma-70-like"/>
</dbReference>
<dbReference type="InterPro" id="IPR013324">
    <property type="entry name" value="RNA_pol_sigma_r3/r4-like"/>
</dbReference>
<feature type="compositionally biased region" description="Low complexity" evidence="6">
    <location>
        <begin position="173"/>
        <end position="198"/>
    </location>
</feature>
<dbReference type="GO" id="GO:0016987">
    <property type="term" value="F:sigma factor activity"/>
    <property type="evidence" value="ECO:0007669"/>
    <property type="project" value="UniProtKB-KW"/>
</dbReference>
<accession>A0A931B5G2</accession>
<evidence type="ECO:0000256" key="3">
    <source>
        <dbReference type="ARBA" id="ARBA00023082"/>
    </source>
</evidence>
<dbReference type="GO" id="GO:0006352">
    <property type="term" value="P:DNA-templated transcription initiation"/>
    <property type="evidence" value="ECO:0007669"/>
    <property type="project" value="InterPro"/>
</dbReference>
<dbReference type="Pfam" id="PF08281">
    <property type="entry name" value="Sigma70_r4_2"/>
    <property type="match status" value="1"/>
</dbReference>
<keyword evidence="10" id="KW-1185">Reference proteome</keyword>
<dbReference type="Gene3D" id="1.10.10.10">
    <property type="entry name" value="Winged helix-like DNA-binding domain superfamily/Winged helix DNA-binding domain"/>
    <property type="match status" value="1"/>
</dbReference>
<evidence type="ECO:0000259" key="8">
    <source>
        <dbReference type="Pfam" id="PF08281"/>
    </source>
</evidence>
<dbReference type="GO" id="GO:0003677">
    <property type="term" value="F:DNA binding"/>
    <property type="evidence" value="ECO:0007669"/>
    <property type="project" value="UniProtKB-KW"/>
</dbReference>
<feature type="domain" description="RNA polymerase sigma factor 70 region 4 type 2" evidence="8">
    <location>
        <begin position="112"/>
        <end position="162"/>
    </location>
</feature>
<comment type="caution">
    <text evidence="9">The sequence shown here is derived from an EMBL/GenBank/DDBJ whole genome shotgun (WGS) entry which is preliminary data.</text>
</comment>
<comment type="similarity">
    <text evidence="1">Belongs to the sigma-70 factor family. ECF subfamily.</text>
</comment>
<dbReference type="PANTHER" id="PTHR43133:SF50">
    <property type="entry name" value="ECF RNA POLYMERASE SIGMA FACTOR SIGM"/>
    <property type="match status" value="1"/>
</dbReference>
<keyword evidence="3" id="KW-0731">Sigma factor</keyword>
<name>A0A931B5G2_9ACTN</name>
<dbReference type="AlphaFoldDB" id="A0A931B5G2"/>
<dbReference type="CDD" id="cd06171">
    <property type="entry name" value="Sigma70_r4"/>
    <property type="match status" value="1"/>
</dbReference>
<dbReference type="Gene3D" id="1.10.1740.10">
    <property type="match status" value="1"/>
</dbReference>
<gene>
    <name evidence="9" type="ORF">I2501_22110</name>
</gene>
<reference evidence="9" key="1">
    <citation type="submission" date="2020-11" db="EMBL/GenBank/DDBJ databases">
        <title>Isolation and identification of active actinomycetes.</title>
        <authorList>
            <person name="Yu B."/>
        </authorList>
    </citation>
    <scope>NUCLEOTIDE SEQUENCE</scope>
    <source>
        <strain evidence="9">NEAU-YB345</strain>
    </source>
</reference>
<dbReference type="InterPro" id="IPR013249">
    <property type="entry name" value="RNA_pol_sigma70_r4_t2"/>
</dbReference>
<keyword evidence="2" id="KW-0805">Transcription regulation</keyword>
<feature type="region of interest" description="Disordered" evidence="6">
    <location>
        <begin position="173"/>
        <end position="209"/>
    </location>
</feature>
<evidence type="ECO:0000256" key="2">
    <source>
        <dbReference type="ARBA" id="ARBA00023015"/>
    </source>
</evidence>
<evidence type="ECO:0000313" key="9">
    <source>
        <dbReference type="EMBL" id="MBF9070719.1"/>
    </source>
</evidence>
<dbReference type="InterPro" id="IPR036388">
    <property type="entry name" value="WH-like_DNA-bd_sf"/>
</dbReference>